<feature type="domain" description="SWIM-type" evidence="2">
    <location>
        <begin position="51"/>
        <end position="87"/>
    </location>
</feature>
<dbReference type="InterPro" id="IPR007527">
    <property type="entry name" value="Znf_SWIM"/>
</dbReference>
<dbReference type="PROSITE" id="PS50966">
    <property type="entry name" value="ZF_SWIM"/>
    <property type="match status" value="1"/>
</dbReference>
<dbReference type="GO" id="GO:0008270">
    <property type="term" value="F:zinc ion binding"/>
    <property type="evidence" value="ECO:0007669"/>
    <property type="project" value="UniProtKB-KW"/>
</dbReference>
<comment type="caution">
    <text evidence="3">The sequence shown here is derived from an EMBL/GenBank/DDBJ whole genome shotgun (WGS) entry which is preliminary data.</text>
</comment>
<dbReference type="Pfam" id="PF04434">
    <property type="entry name" value="SWIM"/>
    <property type="match status" value="1"/>
</dbReference>
<organism evidence="3 4">
    <name type="scientific">Candidatus Magasanikbacteria bacterium CG10_big_fil_rev_8_21_14_0_10_36_16</name>
    <dbReference type="NCBI Taxonomy" id="1974645"/>
    <lineage>
        <taxon>Bacteria</taxon>
        <taxon>Candidatus Magasanikiibacteriota</taxon>
    </lineage>
</organism>
<evidence type="ECO:0000313" key="4">
    <source>
        <dbReference type="Proteomes" id="UP000230852"/>
    </source>
</evidence>
<evidence type="ECO:0000313" key="3">
    <source>
        <dbReference type="EMBL" id="PIR78629.1"/>
    </source>
</evidence>
<dbReference type="Proteomes" id="UP000230852">
    <property type="component" value="Unassembled WGS sequence"/>
</dbReference>
<name>A0A2H0TZI1_9BACT</name>
<keyword evidence="1" id="KW-0479">Metal-binding</keyword>
<dbReference type="EMBL" id="PFBU01000009">
    <property type="protein sequence ID" value="PIR78629.1"/>
    <property type="molecule type" value="Genomic_DNA"/>
</dbReference>
<keyword evidence="1" id="KW-0863">Zinc-finger</keyword>
<reference evidence="4" key="1">
    <citation type="submission" date="2017-09" db="EMBL/GenBank/DDBJ databases">
        <title>Depth-based differentiation of microbial function through sediment-hosted aquifers and enrichment of novel symbionts in the deep terrestrial subsurface.</title>
        <authorList>
            <person name="Probst A.J."/>
            <person name="Ladd B."/>
            <person name="Jarett J.K."/>
            <person name="Geller-Mcgrath D.E."/>
            <person name="Sieber C.M.K."/>
            <person name="Emerson J.B."/>
            <person name="Anantharaman K."/>
            <person name="Thomas B.C."/>
            <person name="Malmstrom R."/>
            <person name="Stieglmeier M."/>
            <person name="Klingl A."/>
            <person name="Woyke T."/>
            <person name="Ryan C.M."/>
            <person name="Banfield J.F."/>
        </authorList>
    </citation>
    <scope>NUCLEOTIDE SEQUENCE [LARGE SCALE GENOMIC DNA]</scope>
</reference>
<sequence>MEKTFDLDKIKFSIDPKTFDKAIDLYGKGKVINVTTNPFGFDATVLGSQSYHVSVSNKNLDQATCTCYLGENDVLCKHVIALALHVVMAGKPMTQEDKKQYTEPVCNIETGELDKDELQKMQQEITTAMRYIKAYRGPSSTWFRYQNSLSEGCARLASIISQLPVSEQTAKILVDILLRLDRKLLNAVDDSDGTVGTFIEQTVQILLEYYFIDKNCSKAFKKLKNKETMFGWEEALVNIK</sequence>
<evidence type="ECO:0000256" key="1">
    <source>
        <dbReference type="PROSITE-ProRule" id="PRU00325"/>
    </source>
</evidence>
<accession>A0A2H0TZI1</accession>
<keyword evidence="1" id="KW-0862">Zinc</keyword>
<evidence type="ECO:0000259" key="2">
    <source>
        <dbReference type="PROSITE" id="PS50966"/>
    </source>
</evidence>
<gene>
    <name evidence="3" type="ORF">COU28_00555</name>
</gene>
<protein>
    <recommendedName>
        <fullName evidence="2">SWIM-type domain-containing protein</fullName>
    </recommendedName>
</protein>
<proteinExistence type="predicted"/>
<dbReference type="AlphaFoldDB" id="A0A2H0TZI1"/>